<feature type="transmembrane region" description="Helical" evidence="1">
    <location>
        <begin position="65"/>
        <end position="85"/>
    </location>
</feature>
<name>A0ABW1ZIR2_9DEIO</name>
<keyword evidence="1" id="KW-0472">Membrane</keyword>
<reference evidence="3" key="1">
    <citation type="journal article" date="2019" name="Int. J. Syst. Evol. Microbiol.">
        <title>The Global Catalogue of Microorganisms (GCM) 10K type strain sequencing project: providing services to taxonomists for standard genome sequencing and annotation.</title>
        <authorList>
            <consortium name="The Broad Institute Genomics Platform"/>
            <consortium name="The Broad Institute Genome Sequencing Center for Infectious Disease"/>
            <person name="Wu L."/>
            <person name="Ma J."/>
        </authorList>
    </citation>
    <scope>NUCLEOTIDE SEQUENCE [LARGE SCALE GENOMIC DNA]</scope>
    <source>
        <strain evidence="3">CCUG 63830</strain>
    </source>
</reference>
<dbReference type="EMBL" id="JBHSWB010000001">
    <property type="protein sequence ID" value="MFC6660051.1"/>
    <property type="molecule type" value="Genomic_DNA"/>
</dbReference>
<gene>
    <name evidence="2" type="ORF">ACFP90_06585</name>
</gene>
<keyword evidence="3" id="KW-1185">Reference proteome</keyword>
<accession>A0ABW1ZIR2</accession>
<keyword evidence="1" id="KW-1133">Transmembrane helix</keyword>
<dbReference type="Proteomes" id="UP001596317">
    <property type="component" value="Unassembled WGS sequence"/>
</dbReference>
<proteinExistence type="predicted"/>
<keyword evidence="1" id="KW-0812">Transmembrane</keyword>
<sequence length="95" mass="9741">MSPLTLALIVVPGALVGCVFCDGQRLSPRMFAAVVVVAAAVGTSYGTLLTLAPDARPDMPGALKVLLALLGVLAVVLLLTLFNLLTKKAVPNEAQ</sequence>
<protein>
    <submittedName>
        <fullName evidence="2">Uncharacterized protein</fullName>
    </submittedName>
</protein>
<comment type="caution">
    <text evidence="2">The sequence shown here is derived from an EMBL/GenBank/DDBJ whole genome shotgun (WGS) entry which is preliminary data.</text>
</comment>
<organism evidence="2 3">
    <name type="scientific">Deinococcus multiflagellatus</name>
    <dbReference type="NCBI Taxonomy" id="1656887"/>
    <lineage>
        <taxon>Bacteria</taxon>
        <taxon>Thermotogati</taxon>
        <taxon>Deinococcota</taxon>
        <taxon>Deinococci</taxon>
        <taxon>Deinococcales</taxon>
        <taxon>Deinococcaceae</taxon>
        <taxon>Deinococcus</taxon>
    </lineage>
</organism>
<dbReference type="RefSeq" id="WP_224608057.1">
    <property type="nucleotide sequence ID" value="NZ_JAIQXV010000007.1"/>
</dbReference>
<evidence type="ECO:0000313" key="2">
    <source>
        <dbReference type="EMBL" id="MFC6660051.1"/>
    </source>
</evidence>
<feature type="transmembrane region" description="Helical" evidence="1">
    <location>
        <begin position="31"/>
        <end position="53"/>
    </location>
</feature>
<evidence type="ECO:0000256" key="1">
    <source>
        <dbReference type="SAM" id="Phobius"/>
    </source>
</evidence>
<evidence type="ECO:0000313" key="3">
    <source>
        <dbReference type="Proteomes" id="UP001596317"/>
    </source>
</evidence>